<gene>
    <name evidence="3" type="ORF">LSH36_69g01031</name>
</gene>
<dbReference type="Pfam" id="PF08338">
    <property type="entry name" value="DUF1731"/>
    <property type="match status" value="1"/>
</dbReference>
<dbReference type="Pfam" id="PF01370">
    <property type="entry name" value="Epimerase"/>
    <property type="match status" value="1"/>
</dbReference>
<dbReference type="InterPro" id="IPR010099">
    <property type="entry name" value="SDR39U1"/>
</dbReference>
<evidence type="ECO:0000259" key="2">
    <source>
        <dbReference type="Pfam" id="PF08338"/>
    </source>
</evidence>
<evidence type="ECO:0000313" key="3">
    <source>
        <dbReference type="EMBL" id="KAK2164053.1"/>
    </source>
</evidence>
<dbReference type="EMBL" id="JAODUP010000069">
    <property type="protein sequence ID" value="KAK2164053.1"/>
    <property type="molecule type" value="Genomic_DNA"/>
</dbReference>
<evidence type="ECO:0008006" key="5">
    <source>
        <dbReference type="Google" id="ProtNLM"/>
    </source>
</evidence>
<name>A0AAD9K4N5_9ANNE</name>
<dbReference type="SUPFAM" id="SSF51735">
    <property type="entry name" value="NAD(P)-binding Rossmann-fold domains"/>
    <property type="match status" value="1"/>
</dbReference>
<dbReference type="PANTHER" id="PTHR11092">
    <property type="entry name" value="SUGAR NUCLEOTIDE EPIMERASE RELATED"/>
    <property type="match status" value="1"/>
</dbReference>
<dbReference type="AlphaFoldDB" id="A0AAD9K4N5"/>
<proteinExistence type="predicted"/>
<dbReference type="PANTHER" id="PTHR11092:SF0">
    <property type="entry name" value="EPIMERASE FAMILY PROTEIN SDR39U1"/>
    <property type="match status" value="1"/>
</dbReference>
<dbReference type="InterPro" id="IPR013549">
    <property type="entry name" value="DUF1731"/>
</dbReference>
<dbReference type="Gene3D" id="3.40.50.720">
    <property type="entry name" value="NAD(P)-binding Rossmann-like Domain"/>
    <property type="match status" value="1"/>
</dbReference>
<feature type="domain" description="DUF1731" evidence="2">
    <location>
        <begin position="246"/>
        <end position="292"/>
    </location>
</feature>
<dbReference type="InterPro" id="IPR036291">
    <property type="entry name" value="NAD(P)-bd_dom_sf"/>
</dbReference>
<reference evidence="3" key="1">
    <citation type="journal article" date="2023" name="Mol. Biol. Evol.">
        <title>Third-Generation Sequencing Reveals the Adaptive Role of the Epigenome in Three Deep-Sea Polychaetes.</title>
        <authorList>
            <person name="Perez M."/>
            <person name="Aroh O."/>
            <person name="Sun Y."/>
            <person name="Lan Y."/>
            <person name="Juniper S.K."/>
            <person name="Young C.R."/>
            <person name="Angers B."/>
            <person name="Qian P.Y."/>
        </authorList>
    </citation>
    <scope>NUCLEOTIDE SEQUENCE</scope>
    <source>
        <strain evidence="3">P08H-3</strain>
    </source>
</reference>
<organism evidence="3 4">
    <name type="scientific">Paralvinella palmiformis</name>
    <dbReference type="NCBI Taxonomy" id="53620"/>
    <lineage>
        <taxon>Eukaryota</taxon>
        <taxon>Metazoa</taxon>
        <taxon>Spiralia</taxon>
        <taxon>Lophotrochozoa</taxon>
        <taxon>Annelida</taxon>
        <taxon>Polychaeta</taxon>
        <taxon>Sedentaria</taxon>
        <taxon>Canalipalpata</taxon>
        <taxon>Terebellida</taxon>
        <taxon>Terebelliformia</taxon>
        <taxon>Alvinellidae</taxon>
        <taxon>Paralvinella</taxon>
    </lineage>
</organism>
<keyword evidence="4" id="KW-1185">Reference proteome</keyword>
<protein>
    <recommendedName>
        <fullName evidence="5">TIGR01777 family protein</fullName>
    </recommendedName>
</protein>
<dbReference type="CDD" id="cd05242">
    <property type="entry name" value="SDR_a8"/>
    <property type="match status" value="1"/>
</dbReference>
<comment type="caution">
    <text evidence="3">The sequence shown here is derived from an EMBL/GenBank/DDBJ whole genome shotgun (WGS) entry which is preliminary data.</text>
</comment>
<feature type="domain" description="NAD-dependent epimerase/dehydratase" evidence="1">
    <location>
        <begin position="3"/>
        <end position="218"/>
    </location>
</feature>
<sequence>MKIYIGGGTGFIGSRLSKCLQNKAHEVVPISRSSGKGKITWTDVEKIGLPEKCDAVVNLAGENLMNPLRRWNAAFRSDLEASRVHTNKLLAKAIASASKKPEVFVTASAVGYYRPSQTAEYTEESPGGDFDYLSRLCTDWEQAAKLVADINVRQAVVRIGLALGREGGIIKTMYVPFFLGLGGNVGAGQQWFPWIHVDDIAGIFVHVLENKKVSGVFNAVSPELATNADFTKKFAAAMRRPAFLPVPELALNLIYGEERAKAMVEGQKVLPQKTLRSGYKFSYPDLQSAVNDCVK</sequence>
<dbReference type="NCBIfam" id="TIGR01777">
    <property type="entry name" value="yfcH"/>
    <property type="match status" value="1"/>
</dbReference>
<evidence type="ECO:0000259" key="1">
    <source>
        <dbReference type="Pfam" id="PF01370"/>
    </source>
</evidence>
<dbReference type="InterPro" id="IPR001509">
    <property type="entry name" value="Epimerase_deHydtase"/>
</dbReference>
<accession>A0AAD9K4N5</accession>
<dbReference type="Proteomes" id="UP001208570">
    <property type="component" value="Unassembled WGS sequence"/>
</dbReference>
<evidence type="ECO:0000313" key="4">
    <source>
        <dbReference type="Proteomes" id="UP001208570"/>
    </source>
</evidence>